<dbReference type="InterPro" id="IPR008974">
    <property type="entry name" value="TRAF-like"/>
</dbReference>
<dbReference type="Pfam" id="PF00917">
    <property type="entry name" value="MATH"/>
    <property type="match status" value="1"/>
</dbReference>
<dbReference type="AlphaFoldDB" id="A0A914ZNB5"/>
<evidence type="ECO:0000313" key="3">
    <source>
        <dbReference type="WBParaSite" id="PgB09_g038_t01"/>
    </source>
</evidence>
<accession>A0A914ZNB5</accession>
<evidence type="ECO:0000259" key="1">
    <source>
        <dbReference type="Pfam" id="PF00917"/>
    </source>
</evidence>
<organism evidence="2 3">
    <name type="scientific">Parascaris univalens</name>
    <name type="common">Nematode worm</name>
    <dbReference type="NCBI Taxonomy" id="6257"/>
    <lineage>
        <taxon>Eukaryota</taxon>
        <taxon>Metazoa</taxon>
        <taxon>Ecdysozoa</taxon>
        <taxon>Nematoda</taxon>
        <taxon>Chromadorea</taxon>
        <taxon>Rhabditida</taxon>
        <taxon>Spirurina</taxon>
        <taxon>Ascaridomorpha</taxon>
        <taxon>Ascaridoidea</taxon>
        <taxon>Ascarididae</taxon>
        <taxon>Parascaris</taxon>
    </lineage>
</organism>
<proteinExistence type="predicted"/>
<dbReference type="InterPro" id="IPR002083">
    <property type="entry name" value="MATH/TRAF_dom"/>
</dbReference>
<sequence>MTAKDRLRVLLRIEHFTNYTREKGIRYSEWTMSCGFLWRMKSSIDSDGIFSVYLECKREDNSSEWTAKIDCIFQLISQDGKHCCTPHHCVMTSKYASHLGFVYPSEYILNAAHGHISEDCVEVAVELDFSNFHVESK</sequence>
<evidence type="ECO:0000313" key="4">
    <source>
        <dbReference type="WBParaSite" id="PgB09_g038_t02"/>
    </source>
</evidence>
<dbReference type="CDD" id="cd00121">
    <property type="entry name" value="MATH"/>
    <property type="match status" value="1"/>
</dbReference>
<dbReference type="Gene3D" id="2.60.210.10">
    <property type="entry name" value="Apoptosis, Tumor Necrosis Factor Receptor Associated Protein 2, Chain A"/>
    <property type="match status" value="1"/>
</dbReference>
<feature type="domain" description="MATH" evidence="1">
    <location>
        <begin position="22"/>
        <end position="93"/>
    </location>
</feature>
<protein>
    <submittedName>
        <fullName evidence="3 4">MATH domain-containing protein</fullName>
    </submittedName>
</protein>
<dbReference type="WBParaSite" id="PgB09_g038_t02">
    <property type="protein sequence ID" value="PgB09_g038_t02"/>
    <property type="gene ID" value="PgB09_g038"/>
</dbReference>
<evidence type="ECO:0000313" key="2">
    <source>
        <dbReference type="Proteomes" id="UP000887569"/>
    </source>
</evidence>
<name>A0A914ZNB5_PARUN</name>
<dbReference type="WBParaSite" id="PgB09_g038_t01">
    <property type="protein sequence ID" value="PgB09_g038_t01"/>
    <property type="gene ID" value="PgB09_g038"/>
</dbReference>
<dbReference type="Proteomes" id="UP000887569">
    <property type="component" value="Unplaced"/>
</dbReference>
<dbReference type="SUPFAM" id="SSF49599">
    <property type="entry name" value="TRAF domain-like"/>
    <property type="match status" value="1"/>
</dbReference>
<reference evidence="3 4" key="1">
    <citation type="submission" date="2022-11" db="UniProtKB">
        <authorList>
            <consortium name="WormBaseParasite"/>
        </authorList>
    </citation>
    <scope>IDENTIFICATION</scope>
</reference>
<keyword evidence="2" id="KW-1185">Reference proteome</keyword>